<dbReference type="PANTHER" id="PTHR33527">
    <property type="entry name" value="OS07G0274300 PROTEIN"/>
    <property type="match status" value="1"/>
</dbReference>
<comment type="caution">
    <text evidence="1">The sequence shown here is derived from an EMBL/GenBank/DDBJ whole genome shotgun (WGS) entry which is preliminary data.</text>
</comment>
<proteinExistence type="predicted"/>
<organism evidence="1 2">
    <name type="scientific">Clitoria ternatea</name>
    <name type="common">Butterfly pea</name>
    <dbReference type="NCBI Taxonomy" id="43366"/>
    <lineage>
        <taxon>Eukaryota</taxon>
        <taxon>Viridiplantae</taxon>
        <taxon>Streptophyta</taxon>
        <taxon>Embryophyta</taxon>
        <taxon>Tracheophyta</taxon>
        <taxon>Spermatophyta</taxon>
        <taxon>Magnoliopsida</taxon>
        <taxon>eudicotyledons</taxon>
        <taxon>Gunneridae</taxon>
        <taxon>Pentapetalae</taxon>
        <taxon>rosids</taxon>
        <taxon>fabids</taxon>
        <taxon>Fabales</taxon>
        <taxon>Fabaceae</taxon>
        <taxon>Papilionoideae</taxon>
        <taxon>50 kb inversion clade</taxon>
        <taxon>NPAAA clade</taxon>
        <taxon>indigoferoid/millettioid clade</taxon>
        <taxon>Phaseoleae</taxon>
        <taxon>Clitoria</taxon>
    </lineage>
</organism>
<evidence type="ECO:0008006" key="3">
    <source>
        <dbReference type="Google" id="ProtNLM"/>
    </source>
</evidence>
<keyword evidence="2" id="KW-1185">Reference proteome</keyword>
<sequence>MAPITLEELYQFHKIDRKVFSCLVINLARNPAQSLLVMALWLWLENIGFPNIIPMLANFPNTLINALADEAETCLEWLGLENRRIPNNGGLPLTSTLIHSQISLQFFTQKRFTVIASIKATLSKICTRIFTDILQHIFGSTSLAPSPQNLLIVPGFPHPLFGSFIIPPTHLEELDLFDPRIWDNKRVCDDVNDDDKTMFLTFSRGFPVTEDEVSHFLTSRYGDCIKVLNMGNSETGNQVLFATMILNNVETVDEILSGKYIAKFRVNGKHIWIRKYERRD</sequence>
<evidence type="ECO:0000313" key="2">
    <source>
        <dbReference type="Proteomes" id="UP001359559"/>
    </source>
</evidence>
<reference evidence="1 2" key="1">
    <citation type="submission" date="2024-01" db="EMBL/GenBank/DDBJ databases">
        <title>The genomes of 5 underutilized Papilionoideae crops provide insights into root nodulation and disease resistance.</title>
        <authorList>
            <person name="Yuan L."/>
        </authorList>
    </citation>
    <scope>NUCLEOTIDE SEQUENCE [LARGE SCALE GENOMIC DNA]</scope>
    <source>
        <strain evidence="1">LY-2023</strain>
        <tissue evidence="1">Leaf</tissue>
    </source>
</reference>
<gene>
    <name evidence="1" type="ORF">RJT34_10306</name>
</gene>
<dbReference type="EMBL" id="JAYKXN010000002">
    <property type="protein sequence ID" value="KAK7311872.1"/>
    <property type="molecule type" value="Genomic_DNA"/>
</dbReference>
<dbReference type="Proteomes" id="UP001359559">
    <property type="component" value="Unassembled WGS sequence"/>
</dbReference>
<dbReference type="AlphaFoldDB" id="A0AAN9K970"/>
<name>A0AAN9K970_CLITE</name>
<protein>
    <recommendedName>
        <fullName evidence="3">RRM domain-containing protein</fullName>
    </recommendedName>
</protein>
<dbReference type="PANTHER" id="PTHR33527:SF42">
    <property type="entry name" value="RRM DOMAIN-CONTAINING PROTEIN"/>
    <property type="match status" value="1"/>
</dbReference>
<evidence type="ECO:0000313" key="1">
    <source>
        <dbReference type="EMBL" id="KAK7311872.1"/>
    </source>
</evidence>
<accession>A0AAN9K970</accession>